<gene>
    <name evidence="1" type="ORF">F5148DRAFT_975221</name>
</gene>
<organism evidence="1 2">
    <name type="scientific">Russula earlei</name>
    <dbReference type="NCBI Taxonomy" id="71964"/>
    <lineage>
        <taxon>Eukaryota</taxon>
        <taxon>Fungi</taxon>
        <taxon>Dikarya</taxon>
        <taxon>Basidiomycota</taxon>
        <taxon>Agaricomycotina</taxon>
        <taxon>Agaricomycetes</taxon>
        <taxon>Russulales</taxon>
        <taxon>Russulaceae</taxon>
        <taxon>Russula</taxon>
    </lineage>
</organism>
<keyword evidence="2" id="KW-1185">Reference proteome</keyword>
<sequence length="92" mass="10248">MTQIAPAGLWQAHLKPLTTKRYTFLVSNFDFNNNHLIHDIGSAVAVERIFSGGWDTISLCCASLHADTIHILMLVTKQLHLARMHANTALSH</sequence>
<comment type="caution">
    <text evidence="1">The sequence shown here is derived from an EMBL/GenBank/DDBJ whole genome shotgun (WGS) entry which is preliminary data.</text>
</comment>
<dbReference type="Proteomes" id="UP001207468">
    <property type="component" value="Unassembled WGS sequence"/>
</dbReference>
<accession>A0ACC0UK23</accession>
<protein>
    <submittedName>
        <fullName evidence="1">Uncharacterized protein</fullName>
    </submittedName>
</protein>
<evidence type="ECO:0000313" key="1">
    <source>
        <dbReference type="EMBL" id="KAI9511404.1"/>
    </source>
</evidence>
<dbReference type="EMBL" id="JAGFNK010000022">
    <property type="protein sequence ID" value="KAI9511404.1"/>
    <property type="molecule type" value="Genomic_DNA"/>
</dbReference>
<name>A0ACC0UK23_9AGAM</name>
<proteinExistence type="predicted"/>
<reference evidence="1" key="1">
    <citation type="submission" date="2021-03" db="EMBL/GenBank/DDBJ databases">
        <title>Evolutionary priming and transition to the ectomycorrhizal habit in an iconic lineage of mushroom-forming fungi: is preadaptation a requirement?</title>
        <authorList>
            <consortium name="DOE Joint Genome Institute"/>
            <person name="Looney B.P."/>
            <person name="Miyauchi S."/>
            <person name="Morin E."/>
            <person name="Drula E."/>
            <person name="Courty P.E."/>
            <person name="Chicoki N."/>
            <person name="Fauchery L."/>
            <person name="Kohler A."/>
            <person name="Kuo A."/>
            <person name="LaButti K."/>
            <person name="Pangilinan J."/>
            <person name="Lipzen A."/>
            <person name="Riley R."/>
            <person name="Andreopoulos W."/>
            <person name="He G."/>
            <person name="Johnson J."/>
            <person name="Barry K.W."/>
            <person name="Grigoriev I.V."/>
            <person name="Nagy L."/>
            <person name="Hibbett D."/>
            <person name="Henrissat B."/>
            <person name="Matheny P.B."/>
            <person name="Labbe J."/>
            <person name="Martin A.F."/>
        </authorList>
    </citation>
    <scope>NUCLEOTIDE SEQUENCE</scope>
    <source>
        <strain evidence="1">BPL698</strain>
    </source>
</reference>
<evidence type="ECO:0000313" key="2">
    <source>
        <dbReference type="Proteomes" id="UP001207468"/>
    </source>
</evidence>